<proteinExistence type="predicted"/>
<keyword evidence="5" id="KW-1185">Reference proteome</keyword>
<feature type="chain" id="PRO_5006133567" description="Bacterial Ig-like domain-containing protein" evidence="3">
    <location>
        <begin position="25"/>
        <end position="261"/>
    </location>
</feature>
<protein>
    <recommendedName>
        <fullName evidence="6">Bacterial Ig-like domain-containing protein</fullName>
    </recommendedName>
</protein>
<evidence type="ECO:0000256" key="3">
    <source>
        <dbReference type="SAM" id="SignalP"/>
    </source>
</evidence>
<feature type="region of interest" description="Disordered" evidence="1">
    <location>
        <begin position="230"/>
        <end position="249"/>
    </location>
</feature>
<keyword evidence="2" id="KW-0472">Membrane</keyword>
<dbReference type="STRING" id="869279.SE15_00240"/>
<dbReference type="OrthoDB" id="171891at2"/>
<keyword evidence="3" id="KW-0732">Signal</keyword>
<reference evidence="4 5" key="1">
    <citation type="submission" date="2015-07" db="EMBL/GenBank/DDBJ databases">
        <title>Whole genome sequence of Thermanaerothrix daxensis DSM 23592.</title>
        <authorList>
            <person name="Hemp J."/>
            <person name="Ward L.M."/>
            <person name="Pace L.A."/>
            <person name="Fischer W.W."/>
        </authorList>
    </citation>
    <scope>NUCLEOTIDE SEQUENCE [LARGE SCALE GENOMIC DNA]</scope>
    <source>
        <strain evidence="4 5">GNS-1</strain>
    </source>
</reference>
<name>A0A0P6YFJ1_9CHLR</name>
<dbReference type="SUPFAM" id="SSF144020">
    <property type="entry name" value="FdhE-like"/>
    <property type="match status" value="1"/>
</dbReference>
<feature type="signal peptide" evidence="3">
    <location>
        <begin position="1"/>
        <end position="24"/>
    </location>
</feature>
<evidence type="ECO:0000313" key="4">
    <source>
        <dbReference type="EMBL" id="KPL83741.1"/>
    </source>
</evidence>
<gene>
    <name evidence="4" type="ORF">SE15_00240</name>
</gene>
<dbReference type="RefSeq" id="WP_054520114.1">
    <property type="nucleotide sequence ID" value="NZ_LGKO01000002.1"/>
</dbReference>
<dbReference type="EMBL" id="LGKO01000002">
    <property type="protein sequence ID" value="KPL83741.1"/>
    <property type="molecule type" value="Genomic_DNA"/>
</dbReference>
<dbReference type="InterPro" id="IPR024064">
    <property type="entry name" value="FdhE-like_sf"/>
</dbReference>
<dbReference type="Proteomes" id="UP000050544">
    <property type="component" value="Unassembled WGS sequence"/>
</dbReference>
<keyword evidence="2" id="KW-0812">Transmembrane</keyword>
<comment type="caution">
    <text evidence="4">The sequence shown here is derived from an EMBL/GenBank/DDBJ whole genome shotgun (WGS) entry which is preliminary data.</text>
</comment>
<evidence type="ECO:0000256" key="2">
    <source>
        <dbReference type="SAM" id="Phobius"/>
    </source>
</evidence>
<evidence type="ECO:0000313" key="5">
    <source>
        <dbReference type="Proteomes" id="UP000050544"/>
    </source>
</evidence>
<dbReference type="AlphaFoldDB" id="A0A0P6YFJ1"/>
<sequence>MSQRVQAILTGLILSAGLIISALAATPTPSVEGYRLGLRRNFGYGGGSQIRGDFTLSLIPETGVSQVTFLMDGQPLATLTAPPFRFRFNTGNYPLGWHELSAEVTTTDGRVLQTLPHRIEFVSAEVERQAMLRIVVPLLGGVLVVMLIGVGLQMLALGRKPGQALPLGAPRHYGLLGGAICPRCGRATPLHWWSIHAGPYRLDRCEACGGWSVMRRAAQMDLEAAEQAERQQVTRSASSATASQADEEHLRELLDRSRFLD</sequence>
<dbReference type="Gene3D" id="2.60.40.10">
    <property type="entry name" value="Immunoglobulins"/>
    <property type="match status" value="1"/>
</dbReference>
<evidence type="ECO:0008006" key="6">
    <source>
        <dbReference type="Google" id="ProtNLM"/>
    </source>
</evidence>
<organism evidence="4 5">
    <name type="scientific">Thermanaerothrix daxensis</name>
    <dbReference type="NCBI Taxonomy" id="869279"/>
    <lineage>
        <taxon>Bacteria</taxon>
        <taxon>Bacillati</taxon>
        <taxon>Chloroflexota</taxon>
        <taxon>Anaerolineae</taxon>
        <taxon>Anaerolineales</taxon>
        <taxon>Anaerolineaceae</taxon>
        <taxon>Thermanaerothrix</taxon>
    </lineage>
</organism>
<keyword evidence="2" id="KW-1133">Transmembrane helix</keyword>
<accession>A0A0P6YFJ1</accession>
<dbReference type="InterPro" id="IPR013783">
    <property type="entry name" value="Ig-like_fold"/>
</dbReference>
<evidence type="ECO:0000256" key="1">
    <source>
        <dbReference type="SAM" id="MobiDB-lite"/>
    </source>
</evidence>
<feature type="transmembrane region" description="Helical" evidence="2">
    <location>
        <begin position="134"/>
        <end position="157"/>
    </location>
</feature>